<dbReference type="STRING" id="333138.LQ50_11305"/>
<gene>
    <name evidence="6" type="ORF">LQ50_11305</name>
</gene>
<organism evidence="6 7">
    <name type="scientific">Halalkalibacter okhensis</name>
    <dbReference type="NCBI Taxonomy" id="333138"/>
    <lineage>
        <taxon>Bacteria</taxon>
        <taxon>Bacillati</taxon>
        <taxon>Bacillota</taxon>
        <taxon>Bacilli</taxon>
        <taxon>Bacillales</taxon>
        <taxon>Bacillaceae</taxon>
        <taxon>Halalkalibacter</taxon>
    </lineage>
</organism>
<dbReference type="PANTHER" id="PTHR21496">
    <property type="entry name" value="FERREDOXIN-RELATED"/>
    <property type="match status" value="1"/>
</dbReference>
<dbReference type="PANTHER" id="PTHR21496:SF23">
    <property type="entry name" value="3-PHENYLPROPIONATE_CINNAMIC ACID DIOXYGENASE FERREDOXIN SUBUNIT"/>
    <property type="match status" value="1"/>
</dbReference>
<dbReference type="CDD" id="cd03467">
    <property type="entry name" value="Rieske"/>
    <property type="match status" value="1"/>
</dbReference>
<evidence type="ECO:0000313" key="6">
    <source>
        <dbReference type="EMBL" id="KHF40094.1"/>
    </source>
</evidence>
<evidence type="ECO:0000313" key="7">
    <source>
        <dbReference type="Proteomes" id="UP000030832"/>
    </source>
</evidence>
<keyword evidence="1" id="KW-0001">2Fe-2S</keyword>
<evidence type="ECO:0000256" key="3">
    <source>
        <dbReference type="ARBA" id="ARBA00023004"/>
    </source>
</evidence>
<evidence type="ECO:0000259" key="5">
    <source>
        <dbReference type="PROSITE" id="PS51296"/>
    </source>
</evidence>
<protein>
    <submittedName>
        <fullName evidence="6">Rieske (2Fe-2S) protein</fullName>
    </submittedName>
</protein>
<dbReference type="AlphaFoldDB" id="A0A0B0IJ44"/>
<comment type="caution">
    <text evidence="6">The sequence shown here is derived from an EMBL/GenBank/DDBJ whole genome shotgun (WGS) entry which is preliminary data.</text>
</comment>
<dbReference type="Gene3D" id="2.102.10.10">
    <property type="entry name" value="Rieske [2Fe-2S] iron-sulphur domain"/>
    <property type="match status" value="1"/>
</dbReference>
<keyword evidence="4" id="KW-0411">Iron-sulfur</keyword>
<keyword evidence="7" id="KW-1185">Reference proteome</keyword>
<dbReference type="RefSeq" id="WP_034628939.1">
    <property type="nucleotide sequence ID" value="NZ_JRJU01000012.1"/>
</dbReference>
<reference evidence="6 7" key="1">
    <citation type="submission" date="2014-09" db="EMBL/GenBank/DDBJ databases">
        <title>Genome sequencing and annotation of Bacillus Okhensis strain Kh10-101T.</title>
        <authorList>
            <person name="Prakash J.S."/>
        </authorList>
    </citation>
    <scope>NUCLEOTIDE SEQUENCE [LARGE SCALE GENOMIC DNA]</scope>
    <source>
        <strain evidence="7">Kh10-101T</strain>
    </source>
</reference>
<dbReference type="Proteomes" id="UP000030832">
    <property type="component" value="Unassembled WGS sequence"/>
</dbReference>
<evidence type="ECO:0000256" key="2">
    <source>
        <dbReference type="ARBA" id="ARBA00022723"/>
    </source>
</evidence>
<feature type="domain" description="Rieske" evidence="5">
    <location>
        <begin position="4"/>
        <end position="117"/>
    </location>
</feature>
<dbReference type="SUPFAM" id="SSF50022">
    <property type="entry name" value="ISP domain"/>
    <property type="match status" value="1"/>
</dbReference>
<dbReference type="GO" id="GO:0004497">
    <property type="term" value="F:monooxygenase activity"/>
    <property type="evidence" value="ECO:0007669"/>
    <property type="project" value="UniProtKB-ARBA"/>
</dbReference>
<dbReference type="InterPro" id="IPR017941">
    <property type="entry name" value="Rieske_2Fe-2S"/>
</dbReference>
<dbReference type="GO" id="GO:0051537">
    <property type="term" value="F:2 iron, 2 sulfur cluster binding"/>
    <property type="evidence" value="ECO:0007669"/>
    <property type="project" value="UniProtKB-KW"/>
</dbReference>
<name>A0A0B0IJ44_9BACI</name>
<dbReference type="eggNOG" id="COG2146">
    <property type="taxonomic scope" value="Bacteria"/>
</dbReference>
<accession>A0A0B0IJ44</accession>
<dbReference type="GO" id="GO:0016705">
    <property type="term" value="F:oxidoreductase activity, acting on paired donors, with incorporation or reduction of molecular oxygen"/>
    <property type="evidence" value="ECO:0007669"/>
    <property type="project" value="UniProtKB-ARBA"/>
</dbReference>
<evidence type="ECO:0000256" key="4">
    <source>
        <dbReference type="ARBA" id="ARBA00023014"/>
    </source>
</evidence>
<dbReference type="GO" id="GO:0046872">
    <property type="term" value="F:metal ion binding"/>
    <property type="evidence" value="ECO:0007669"/>
    <property type="project" value="UniProtKB-KW"/>
</dbReference>
<keyword evidence="3" id="KW-0408">Iron</keyword>
<keyword evidence="2" id="KW-0479">Metal-binding</keyword>
<sequence length="119" mass="13608">MNEQVVCKTTDLAPGEMKAADFGRQNVLVCRTLDGEFYAFLNQCTHQGARLEKGMICGATTDKSKPGDYDYCRKGEIIRCPWHGREFDIKNEGRMLAEPNKKLPNYKVRVENEDVIVYK</sequence>
<dbReference type="OrthoDB" id="9795104at2"/>
<dbReference type="PROSITE" id="PS51296">
    <property type="entry name" value="RIESKE"/>
    <property type="match status" value="1"/>
</dbReference>
<dbReference type="EMBL" id="JRJU01000012">
    <property type="protein sequence ID" value="KHF40094.1"/>
    <property type="molecule type" value="Genomic_DNA"/>
</dbReference>
<dbReference type="Pfam" id="PF00355">
    <property type="entry name" value="Rieske"/>
    <property type="match status" value="1"/>
</dbReference>
<dbReference type="InterPro" id="IPR036922">
    <property type="entry name" value="Rieske_2Fe-2S_sf"/>
</dbReference>
<evidence type="ECO:0000256" key="1">
    <source>
        <dbReference type="ARBA" id="ARBA00022714"/>
    </source>
</evidence>
<proteinExistence type="predicted"/>